<dbReference type="GO" id="GO:0004792">
    <property type="term" value="F:thiosulfate-cyanide sulfurtransferase activity"/>
    <property type="evidence" value="ECO:0007669"/>
    <property type="project" value="TreeGrafter"/>
</dbReference>
<keyword evidence="6" id="KW-0067">ATP-binding</keyword>
<dbReference type="GO" id="GO:0016020">
    <property type="term" value="C:membrane"/>
    <property type="evidence" value="ECO:0007669"/>
    <property type="project" value="UniProtKB-SubCell"/>
</dbReference>
<evidence type="ECO:0000256" key="7">
    <source>
        <dbReference type="ARBA" id="ARBA00022989"/>
    </source>
</evidence>
<dbReference type="Pfam" id="PF00899">
    <property type="entry name" value="ThiF"/>
    <property type="match status" value="1"/>
</dbReference>
<proteinExistence type="inferred from homology"/>
<organism evidence="14 15">
    <name type="scientific">Nocardioides seonyuensis</name>
    <dbReference type="NCBI Taxonomy" id="2518371"/>
    <lineage>
        <taxon>Bacteria</taxon>
        <taxon>Bacillati</taxon>
        <taxon>Actinomycetota</taxon>
        <taxon>Actinomycetes</taxon>
        <taxon>Propionibacteriales</taxon>
        <taxon>Nocardioidaceae</taxon>
        <taxon>Nocardioides</taxon>
    </lineage>
</organism>
<dbReference type="Pfam" id="PF00581">
    <property type="entry name" value="Rhodanese"/>
    <property type="match status" value="1"/>
</dbReference>
<dbReference type="InterPro" id="IPR045886">
    <property type="entry name" value="ThiF/MoeB/HesA"/>
</dbReference>
<dbReference type="NCBIfam" id="NF004281">
    <property type="entry name" value="PRK05690.1"/>
    <property type="match status" value="1"/>
</dbReference>
<keyword evidence="5" id="KW-0547">Nucleotide-binding</keyword>
<dbReference type="CDD" id="cd00158">
    <property type="entry name" value="RHOD"/>
    <property type="match status" value="1"/>
</dbReference>
<dbReference type="InterPro" id="IPR036873">
    <property type="entry name" value="Rhodanese-like_dom_sf"/>
</dbReference>
<dbReference type="PANTHER" id="PTHR10953:SF102">
    <property type="entry name" value="ADENYLYLTRANSFERASE AND SULFURTRANSFERASE MOCS3"/>
    <property type="match status" value="1"/>
</dbReference>
<evidence type="ECO:0000256" key="2">
    <source>
        <dbReference type="ARBA" id="ARBA00022679"/>
    </source>
</evidence>
<dbReference type="InterPro" id="IPR001763">
    <property type="entry name" value="Rhodanese-like_dom"/>
</dbReference>
<dbReference type="EMBL" id="CP038436">
    <property type="protein sequence ID" value="QBX56380.1"/>
    <property type="molecule type" value="Genomic_DNA"/>
</dbReference>
<evidence type="ECO:0000313" key="14">
    <source>
        <dbReference type="EMBL" id="QBX56380.1"/>
    </source>
</evidence>
<evidence type="ECO:0000256" key="5">
    <source>
        <dbReference type="ARBA" id="ARBA00022741"/>
    </source>
</evidence>
<dbReference type="GO" id="GO:0005524">
    <property type="term" value="F:ATP binding"/>
    <property type="evidence" value="ECO:0007669"/>
    <property type="project" value="UniProtKB-KW"/>
</dbReference>
<evidence type="ECO:0000256" key="8">
    <source>
        <dbReference type="ARBA" id="ARBA00023136"/>
    </source>
</evidence>
<dbReference type="AlphaFoldDB" id="A0A4P7II75"/>
<dbReference type="PROSITE" id="PS50206">
    <property type="entry name" value="RHODANESE_3"/>
    <property type="match status" value="1"/>
</dbReference>
<keyword evidence="4 14" id="KW-0548">Nucleotidyltransferase</keyword>
<dbReference type="SMART" id="SM00450">
    <property type="entry name" value="RHOD"/>
    <property type="match status" value="1"/>
</dbReference>
<dbReference type="KEGG" id="nsn:EXE58_13495"/>
<evidence type="ECO:0000256" key="11">
    <source>
        <dbReference type="ARBA" id="ARBA00067503"/>
    </source>
</evidence>
<evidence type="ECO:0000256" key="4">
    <source>
        <dbReference type="ARBA" id="ARBA00022695"/>
    </source>
</evidence>
<reference evidence="14 15" key="1">
    <citation type="submission" date="2019-03" db="EMBL/GenBank/DDBJ databases">
        <title>Three New Species of Nocardioides, Nocardioides euryhalodurans sp. nov., Nocardioides seonyuensis sp. nov. and Nocardioides eburneoflavus sp. nov. Iolated from Soil.</title>
        <authorList>
            <person name="Roh S.G."/>
            <person name="Lee C."/>
            <person name="Kim M.-K."/>
            <person name="Kim S.B."/>
        </authorList>
    </citation>
    <scope>NUCLEOTIDE SEQUENCE [LARGE SCALE GENOMIC DNA]</scope>
    <source>
        <strain evidence="14 15">MMS17-SY207-3</strain>
    </source>
</reference>
<dbReference type="Proteomes" id="UP000294853">
    <property type="component" value="Chromosome"/>
</dbReference>
<evidence type="ECO:0000256" key="10">
    <source>
        <dbReference type="ARBA" id="ARBA00060757"/>
    </source>
</evidence>
<dbReference type="CDD" id="cd00757">
    <property type="entry name" value="ThiF_MoeB_HesA_family"/>
    <property type="match status" value="1"/>
</dbReference>
<dbReference type="SUPFAM" id="SSF69572">
    <property type="entry name" value="Activating enzymes of the ubiquitin-like proteins"/>
    <property type="match status" value="1"/>
</dbReference>
<comment type="subcellular location">
    <subcellularLocation>
        <location evidence="1">Membrane</location>
        <topology evidence="1">Single-pass membrane protein</topology>
    </subcellularLocation>
</comment>
<accession>A0A4P7II75</accession>
<evidence type="ECO:0000256" key="3">
    <source>
        <dbReference type="ARBA" id="ARBA00022692"/>
    </source>
</evidence>
<feature type="transmembrane region" description="Helical" evidence="12">
    <location>
        <begin position="43"/>
        <end position="70"/>
    </location>
</feature>
<dbReference type="GO" id="GO:0008641">
    <property type="term" value="F:ubiquitin-like modifier activating enzyme activity"/>
    <property type="evidence" value="ECO:0007669"/>
    <property type="project" value="InterPro"/>
</dbReference>
<feature type="domain" description="Rhodanese" evidence="13">
    <location>
        <begin position="307"/>
        <end position="397"/>
    </location>
</feature>
<keyword evidence="2 14" id="KW-0808">Transferase</keyword>
<protein>
    <recommendedName>
        <fullName evidence="11">Probable adenylyltransferase/sulfurtransferase MoeZ</fullName>
    </recommendedName>
</protein>
<keyword evidence="3 12" id="KW-0812">Transmembrane</keyword>
<keyword evidence="8 12" id="KW-0472">Membrane</keyword>
<sequence>MSFPPLVEPASELTVDEVRRYSRHLIIPDVGMSGQKRMKNAKVLVIGAGGLGSPALLYLAAAGVGTLGIAEFDTVDESNLQRQVIHGVSDIDKPKGLSAKESIAEINPYVEVVLHEERLDNDNVMDVFEGYDLIVDGTDNFATRYMVNDAAFFLGIPYVWGSIYRFDGQASVFAPMLGEELPCYRCLYPEPPPPGMVPSCAEGGVLGVLCASIGSIQVNEAIKLITGIGEPIAGRLMIYDALEMEYRKLKVRKDPQCALCGENPTVTGLIDYDAFCGAVSEEATEAAVGSTISVVQLETMLKEREAGQRDFTLIDVREPGEFEINRIPGSVLVPKGEFLNGNALGDLPDDKPVVLHCKSGVRSAEVLAILKGAGYSDAVHVGGGVVAWVNQIDPSQPSY</sequence>
<dbReference type="GO" id="GO:0016779">
    <property type="term" value="F:nucleotidyltransferase activity"/>
    <property type="evidence" value="ECO:0007669"/>
    <property type="project" value="UniProtKB-KW"/>
</dbReference>
<keyword evidence="15" id="KW-1185">Reference proteome</keyword>
<comment type="similarity">
    <text evidence="10">In the N-terminal section; belongs to the HesA/MoeB/ThiF family.</text>
</comment>
<evidence type="ECO:0000313" key="15">
    <source>
        <dbReference type="Proteomes" id="UP000294853"/>
    </source>
</evidence>
<name>A0A4P7II75_9ACTN</name>
<evidence type="ECO:0000256" key="12">
    <source>
        <dbReference type="SAM" id="Phobius"/>
    </source>
</evidence>
<evidence type="ECO:0000256" key="1">
    <source>
        <dbReference type="ARBA" id="ARBA00004167"/>
    </source>
</evidence>
<dbReference type="InterPro" id="IPR000594">
    <property type="entry name" value="ThiF_NAD_FAD-bd"/>
</dbReference>
<dbReference type="Gene3D" id="3.40.250.10">
    <property type="entry name" value="Rhodanese-like domain"/>
    <property type="match status" value="1"/>
</dbReference>
<evidence type="ECO:0000259" key="13">
    <source>
        <dbReference type="PROSITE" id="PS50206"/>
    </source>
</evidence>
<keyword evidence="7 12" id="KW-1133">Transmembrane helix</keyword>
<dbReference type="InterPro" id="IPR035985">
    <property type="entry name" value="Ubiquitin-activating_enz"/>
</dbReference>
<dbReference type="GO" id="GO:0008146">
    <property type="term" value="F:sulfotransferase activity"/>
    <property type="evidence" value="ECO:0007669"/>
    <property type="project" value="TreeGrafter"/>
</dbReference>
<dbReference type="RefSeq" id="WP_135268370.1">
    <property type="nucleotide sequence ID" value="NZ_CP038436.1"/>
</dbReference>
<dbReference type="FunFam" id="3.40.50.720:FF:000033">
    <property type="entry name" value="Adenylyltransferase and sulfurtransferase MOCS3"/>
    <property type="match status" value="1"/>
</dbReference>
<dbReference type="NCBIfam" id="NF005902">
    <property type="entry name" value="PRK07878.1"/>
    <property type="match status" value="1"/>
</dbReference>
<dbReference type="FunFam" id="3.40.250.10:FF:000025">
    <property type="entry name" value="Molybdopterin biosynthesis MoeZ"/>
    <property type="match status" value="1"/>
</dbReference>
<keyword evidence="9" id="KW-0511">Multifunctional enzyme</keyword>
<evidence type="ECO:0000256" key="6">
    <source>
        <dbReference type="ARBA" id="ARBA00022840"/>
    </source>
</evidence>
<evidence type="ECO:0000256" key="9">
    <source>
        <dbReference type="ARBA" id="ARBA00023268"/>
    </source>
</evidence>
<dbReference type="PANTHER" id="PTHR10953">
    <property type="entry name" value="UBIQUITIN-ACTIVATING ENZYME E1"/>
    <property type="match status" value="1"/>
</dbReference>
<dbReference type="GO" id="GO:0005829">
    <property type="term" value="C:cytosol"/>
    <property type="evidence" value="ECO:0007669"/>
    <property type="project" value="TreeGrafter"/>
</dbReference>
<dbReference type="Gene3D" id="3.40.50.720">
    <property type="entry name" value="NAD(P)-binding Rossmann-like Domain"/>
    <property type="match status" value="1"/>
</dbReference>
<dbReference type="OrthoDB" id="9804286at2"/>
<gene>
    <name evidence="14" type="primary">moeZ</name>
    <name evidence="14" type="ORF">EXE58_13495</name>
</gene>